<dbReference type="Gene3D" id="1.10.3210.10">
    <property type="entry name" value="Hypothetical protein af1432"/>
    <property type="match status" value="1"/>
</dbReference>
<dbReference type="Proteomes" id="UP000271925">
    <property type="component" value="Unassembled WGS sequence"/>
</dbReference>
<dbReference type="OrthoDB" id="459260at2"/>
<evidence type="ECO:0000259" key="1">
    <source>
        <dbReference type="Pfam" id="PF01966"/>
    </source>
</evidence>
<accession>A0A3P1BU81</accession>
<comment type="caution">
    <text evidence="2">The sequence shown here is derived from an EMBL/GenBank/DDBJ whole genome shotgun (WGS) entry which is preliminary data.</text>
</comment>
<protein>
    <recommendedName>
        <fullName evidence="1">HD domain-containing protein</fullName>
    </recommendedName>
</protein>
<dbReference type="SUPFAM" id="SSF109604">
    <property type="entry name" value="HD-domain/PDEase-like"/>
    <property type="match status" value="1"/>
</dbReference>
<feature type="domain" description="HD" evidence="1">
    <location>
        <begin position="28"/>
        <end position="105"/>
    </location>
</feature>
<name>A0A3P1BU81_9BACT</name>
<sequence>MSYPHALIEEVFQRFKPVIGVDYERYRNHVYRVFLNCLLLGNDQNDEAKYALAAVFHDIGIWTNHTIDYLDPSIAQAKMYLTETGKPDWIDEISAMIYWHHKICPYRGNHQKTVENFRKADWIDVSLGVLRFGLDQQQLQANRKALPNRGFHWFLTKEITKNFFGHPLNPLPMFTK</sequence>
<dbReference type="InterPro" id="IPR006674">
    <property type="entry name" value="HD_domain"/>
</dbReference>
<proteinExistence type="predicted"/>
<dbReference type="Pfam" id="PF01966">
    <property type="entry name" value="HD"/>
    <property type="match status" value="1"/>
</dbReference>
<reference evidence="2 3" key="1">
    <citation type="submission" date="2018-11" db="EMBL/GenBank/DDBJ databases">
        <authorList>
            <person name="Zhou Z."/>
            <person name="Wang G."/>
        </authorList>
    </citation>
    <scope>NUCLEOTIDE SEQUENCE [LARGE SCALE GENOMIC DNA]</scope>
    <source>
        <strain evidence="2 3">KCTC52004</strain>
    </source>
</reference>
<dbReference type="AlphaFoldDB" id="A0A3P1BU81"/>
<evidence type="ECO:0000313" key="2">
    <source>
        <dbReference type="EMBL" id="RRB04426.1"/>
    </source>
</evidence>
<dbReference type="RefSeq" id="WP_124875139.1">
    <property type="nucleotide sequence ID" value="NZ_RQJO01000008.1"/>
</dbReference>
<gene>
    <name evidence="2" type="ORF">EHT25_13075</name>
</gene>
<organism evidence="2 3">
    <name type="scientific">Larkinella rosea</name>
    <dbReference type="NCBI Taxonomy" id="2025312"/>
    <lineage>
        <taxon>Bacteria</taxon>
        <taxon>Pseudomonadati</taxon>
        <taxon>Bacteroidota</taxon>
        <taxon>Cytophagia</taxon>
        <taxon>Cytophagales</taxon>
        <taxon>Spirosomataceae</taxon>
        <taxon>Larkinella</taxon>
    </lineage>
</organism>
<keyword evidence="3" id="KW-1185">Reference proteome</keyword>
<dbReference type="EMBL" id="RQJO01000008">
    <property type="protein sequence ID" value="RRB04426.1"/>
    <property type="molecule type" value="Genomic_DNA"/>
</dbReference>
<evidence type="ECO:0000313" key="3">
    <source>
        <dbReference type="Proteomes" id="UP000271925"/>
    </source>
</evidence>